<dbReference type="EC" id="2.3.2.26" evidence="2"/>
<accession>W4K653</accession>
<dbReference type="InterPro" id="IPR000569">
    <property type="entry name" value="HECT_dom"/>
</dbReference>
<keyword evidence="4 5" id="KW-0833">Ubl conjugation pathway</keyword>
<keyword evidence="3" id="KW-0808">Transferase</keyword>
<name>W4K653_HETIT</name>
<feature type="domain" description="HECT" evidence="7">
    <location>
        <begin position="678"/>
        <end position="955"/>
    </location>
</feature>
<dbReference type="AlphaFoldDB" id="W4K653"/>
<comment type="caution">
    <text evidence="5">Lacks conserved residue(s) required for the propagation of feature annotation.</text>
</comment>
<dbReference type="Gene3D" id="3.90.1750.10">
    <property type="entry name" value="Hect, E3 ligase catalytic domains"/>
    <property type="match status" value="1"/>
</dbReference>
<dbReference type="HOGENOM" id="CLU_002173_2_4_1"/>
<evidence type="ECO:0000256" key="2">
    <source>
        <dbReference type="ARBA" id="ARBA00012485"/>
    </source>
</evidence>
<dbReference type="GO" id="GO:0000209">
    <property type="term" value="P:protein polyubiquitination"/>
    <property type="evidence" value="ECO:0007669"/>
    <property type="project" value="InterPro"/>
</dbReference>
<proteinExistence type="predicted"/>
<organism evidence="8 9">
    <name type="scientific">Heterobasidion irregulare (strain TC 32-1)</name>
    <dbReference type="NCBI Taxonomy" id="747525"/>
    <lineage>
        <taxon>Eukaryota</taxon>
        <taxon>Fungi</taxon>
        <taxon>Dikarya</taxon>
        <taxon>Basidiomycota</taxon>
        <taxon>Agaricomycotina</taxon>
        <taxon>Agaricomycetes</taxon>
        <taxon>Russulales</taxon>
        <taxon>Bondarzewiaceae</taxon>
        <taxon>Heterobasidion</taxon>
        <taxon>Heterobasidion annosum species complex</taxon>
    </lineage>
</organism>
<dbReference type="InterPro" id="IPR035983">
    <property type="entry name" value="Hect_E3_ubiquitin_ligase"/>
</dbReference>
<dbReference type="Gene3D" id="3.30.2410.10">
    <property type="entry name" value="Hect, E3 ligase catalytic domain"/>
    <property type="match status" value="1"/>
</dbReference>
<evidence type="ECO:0000256" key="1">
    <source>
        <dbReference type="ARBA" id="ARBA00000885"/>
    </source>
</evidence>
<dbReference type="STRING" id="747525.W4K653"/>
<evidence type="ECO:0000259" key="7">
    <source>
        <dbReference type="PROSITE" id="PS50237"/>
    </source>
</evidence>
<dbReference type="OrthoDB" id="8068875at2759"/>
<dbReference type="Proteomes" id="UP000030671">
    <property type="component" value="Unassembled WGS sequence"/>
</dbReference>
<reference evidence="8 9" key="1">
    <citation type="journal article" date="2012" name="New Phytol.">
        <title>Insight into trade-off between wood decay and parasitism from the genome of a fungal forest pathogen.</title>
        <authorList>
            <person name="Olson A."/>
            <person name="Aerts A."/>
            <person name="Asiegbu F."/>
            <person name="Belbahri L."/>
            <person name="Bouzid O."/>
            <person name="Broberg A."/>
            <person name="Canback B."/>
            <person name="Coutinho P.M."/>
            <person name="Cullen D."/>
            <person name="Dalman K."/>
            <person name="Deflorio G."/>
            <person name="van Diepen L.T."/>
            <person name="Dunand C."/>
            <person name="Duplessis S."/>
            <person name="Durling M."/>
            <person name="Gonthier P."/>
            <person name="Grimwood J."/>
            <person name="Fossdal C.G."/>
            <person name="Hansson D."/>
            <person name="Henrissat B."/>
            <person name="Hietala A."/>
            <person name="Himmelstrand K."/>
            <person name="Hoffmeister D."/>
            <person name="Hogberg N."/>
            <person name="James T.Y."/>
            <person name="Karlsson M."/>
            <person name="Kohler A."/>
            <person name="Kues U."/>
            <person name="Lee Y.H."/>
            <person name="Lin Y.C."/>
            <person name="Lind M."/>
            <person name="Lindquist E."/>
            <person name="Lombard V."/>
            <person name="Lucas S."/>
            <person name="Lunden K."/>
            <person name="Morin E."/>
            <person name="Murat C."/>
            <person name="Park J."/>
            <person name="Raffaello T."/>
            <person name="Rouze P."/>
            <person name="Salamov A."/>
            <person name="Schmutz J."/>
            <person name="Solheim H."/>
            <person name="Stahlberg J."/>
            <person name="Velez H."/>
            <person name="de Vries R.P."/>
            <person name="Wiebenga A."/>
            <person name="Woodward S."/>
            <person name="Yakovlev I."/>
            <person name="Garbelotto M."/>
            <person name="Martin F."/>
            <person name="Grigoriev I.V."/>
            <person name="Stenlid J."/>
        </authorList>
    </citation>
    <scope>NUCLEOTIDE SEQUENCE [LARGE SCALE GENOMIC DNA]</scope>
    <source>
        <strain evidence="8 9">TC 32-1</strain>
    </source>
</reference>
<dbReference type="GO" id="GO:0061630">
    <property type="term" value="F:ubiquitin protein ligase activity"/>
    <property type="evidence" value="ECO:0007669"/>
    <property type="project" value="UniProtKB-EC"/>
</dbReference>
<gene>
    <name evidence="8" type="ORF">HETIRDRAFT_319029</name>
</gene>
<dbReference type="SMART" id="SM00119">
    <property type="entry name" value="HECTc"/>
    <property type="match status" value="1"/>
</dbReference>
<dbReference type="PANTHER" id="PTHR45700:SF2">
    <property type="entry name" value="UBIQUITIN-PROTEIN LIGASE E3C"/>
    <property type="match status" value="1"/>
</dbReference>
<dbReference type="Gene3D" id="3.30.2160.10">
    <property type="entry name" value="Hect, E3 ligase catalytic domain"/>
    <property type="match status" value="1"/>
</dbReference>
<dbReference type="RefSeq" id="XP_009545963.1">
    <property type="nucleotide sequence ID" value="XM_009547668.1"/>
</dbReference>
<dbReference type="CDD" id="cd00078">
    <property type="entry name" value="HECTc"/>
    <property type="match status" value="1"/>
</dbReference>
<dbReference type="FunFam" id="3.30.2160.10:FF:000002">
    <property type="entry name" value="Putative Ubiquitin-protein ligase E3C"/>
    <property type="match status" value="1"/>
</dbReference>
<dbReference type="EMBL" id="KI925458">
    <property type="protein sequence ID" value="ETW81292.1"/>
    <property type="molecule type" value="Genomic_DNA"/>
</dbReference>
<dbReference type="SUPFAM" id="SSF56204">
    <property type="entry name" value="Hect, E3 ligase catalytic domain"/>
    <property type="match status" value="1"/>
</dbReference>
<protein>
    <recommendedName>
        <fullName evidence="2">HECT-type E3 ubiquitin transferase</fullName>
        <ecNumber evidence="2">2.3.2.26</ecNumber>
    </recommendedName>
</protein>
<evidence type="ECO:0000256" key="5">
    <source>
        <dbReference type="PROSITE-ProRule" id="PRU00104"/>
    </source>
</evidence>
<evidence type="ECO:0000256" key="4">
    <source>
        <dbReference type="ARBA" id="ARBA00022786"/>
    </source>
</evidence>
<dbReference type="InParanoid" id="W4K653"/>
<dbReference type="GeneID" id="20670571"/>
<feature type="region of interest" description="Disordered" evidence="6">
    <location>
        <begin position="335"/>
        <end position="362"/>
    </location>
</feature>
<evidence type="ECO:0000313" key="9">
    <source>
        <dbReference type="Proteomes" id="UP000030671"/>
    </source>
</evidence>
<evidence type="ECO:0000256" key="3">
    <source>
        <dbReference type="ARBA" id="ARBA00022679"/>
    </source>
</evidence>
<sequence>MFPLLGNEKRRRINLGGVNSASSHAAIINQAKALRSERQNSRKRLESVIRIQAWFRGVHQSRTVRQQLRSLFDQDVLSITGLRCLVLIGRDQAVLGQWSAAILNGGQEAFFKNATSSDQHSWLVLTRQAALLLLRSVADDPQSPYAVDHLRVLDILLSSTSLSNLLGTLGSSLNAKILEYLLHHDLYPLLSRAISTIPVESKKAPSLVLLVPLTTHPLYTFKALSDLYSRSFAQLLEHILSIPLLPNRLPLTALTTFSARLPISSIHVVSPAQLVASLSSVDSRIHLLANLSAFVPPRYSKQPGLPTPALTAYIRILIAIVNSVPVGSLDQSPPSAASTIGKHAFDAGSDSEDEGPRVVSVSSFAPPPEPLPVVDSRTLKRLQTVPAMSHLNAILVATQHQPSTRPLIYEFLLAVCAAWPSRSTEILSAVVTSTNGGMVRELYKTYVRGSPLGRDETTATLMDPVHAPSWPPLVFLVDLYTQSLVTMGDDEFFSSAAAAPQSARNPLSLDELSSFSRQLLNIAFTLYWREDQTNVQQGSVPGVHLRWEGLREKVTKCLQAIHARDSRKSFTPPDHWLISSQIDLSSFIEAAVFEDQQLSQPVGARPLSKRQVAYLSPRLGILNNIPFAIPFDVRVAIFRQFIDNDERNLGHGPDTFLYATEATVRRGHIAEDGFDKLGEANLKGRIKITFIDQFGEVEAGIDGGGVFKEFLTDLCKEVFHSDRGLWLTNKQNELYPNPHSYATEPHSLNWYRFIGRILGKALYEGILVDVAFAGFFLAKWLGRQSFLDDLASLDPELYQGLMFLKHYQGNPEDLSLNFAVTEEEFGVAKTIDLCPNGSNTPVTRENKLEYIYRMSHYRLTAQIKRQSEAFFEGLSDVIDPKWLRMFNQQELQVLLGGVNAPVDLDDLRANTHYGGVYGDDNPTIVAFWNVVKSFDQEQRRALLRFVTSVGRPPLL</sequence>
<dbReference type="PROSITE" id="PS50096">
    <property type="entry name" value="IQ"/>
    <property type="match status" value="1"/>
</dbReference>
<dbReference type="FunCoup" id="W4K653">
    <property type="interactions" value="221"/>
</dbReference>
<evidence type="ECO:0000256" key="6">
    <source>
        <dbReference type="SAM" id="MobiDB-lite"/>
    </source>
</evidence>
<keyword evidence="9" id="KW-1185">Reference proteome</keyword>
<dbReference type="PANTHER" id="PTHR45700">
    <property type="entry name" value="UBIQUITIN-PROTEIN LIGASE E3C"/>
    <property type="match status" value="1"/>
</dbReference>
<dbReference type="PROSITE" id="PS50237">
    <property type="entry name" value="HECT"/>
    <property type="match status" value="1"/>
</dbReference>
<dbReference type="KEGG" id="hir:HETIRDRAFT_319029"/>
<comment type="catalytic activity">
    <reaction evidence="1">
        <text>S-ubiquitinyl-[E2 ubiquitin-conjugating enzyme]-L-cysteine + [acceptor protein]-L-lysine = [E2 ubiquitin-conjugating enzyme]-L-cysteine + N(6)-ubiquitinyl-[acceptor protein]-L-lysine.</text>
        <dbReference type="EC" id="2.3.2.26"/>
    </reaction>
</comment>
<dbReference type="GO" id="GO:0006511">
    <property type="term" value="P:ubiquitin-dependent protein catabolic process"/>
    <property type="evidence" value="ECO:0007669"/>
    <property type="project" value="TreeGrafter"/>
</dbReference>
<evidence type="ECO:0000313" key="8">
    <source>
        <dbReference type="EMBL" id="ETW81292.1"/>
    </source>
</evidence>
<dbReference type="Pfam" id="PF00632">
    <property type="entry name" value="HECT"/>
    <property type="match status" value="1"/>
</dbReference>
<dbReference type="eggNOG" id="KOG0942">
    <property type="taxonomic scope" value="Eukaryota"/>
</dbReference>
<dbReference type="InterPro" id="IPR044611">
    <property type="entry name" value="E3A/B/C-like"/>
</dbReference>